<organism evidence="1 2">
    <name type="scientific">Riccia sorocarpa</name>
    <dbReference type="NCBI Taxonomy" id="122646"/>
    <lineage>
        <taxon>Eukaryota</taxon>
        <taxon>Viridiplantae</taxon>
        <taxon>Streptophyta</taxon>
        <taxon>Embryophyta</taxon>
        <taxon>Marchantiophyta</taxon>
        <taxon>Marchantiopsida</taxon>
        <taxon>Marchantiidae</taxon>
        <taxon>Marchantiales</taxon>
        <taxon>Ricciaceae</taxon>
        <taxon>Riccia</taxon>
    </lineage>
</organism>
<comment type="caution">
    <text evidence="1">The sequence shown here is derived from an EMBL/GenBank/DDBJ whole genome shotgun (WGS) entry which is preliminary data.</text>
</comment>
<accession>A0ABD3H6V2</accession>
<reference evidence="1 2" key="1">
    <citation type="submission" date="2024-09" db="EMBL/GenBank/DDBJ databases">
        <title>Chromosome-scale assembly of Riccia sorocarpa.</title>
        <authorList>
            <person name="Paukszto L."/>
        </authorList>
    </citation>
    <scope>NUCLEOTIDE SEQUENCE [LARGE SCALE GENOMIC DNA]</scope>
    <source>
        <strain evidence="1">LP-2024</strain>
        <tissue evidence="1">Aerial parts of the thallus</tissue>
    </source>
</reference>
<evidence type="ECO:0000313" key="1">
    <source>
        <dbReference type="EMBL" id="KAL3686551.1"/>
    </source>
</evidence>
<dbReference type="Proteomes" id="UP001633002">
    <property type="component" value="Unassembled WGS sequence"/>
</dbReference>
<evidence type="ECO:0008006" key="3">
    <source>
        <dbReference type="Google" id="ProtNLM"/>
    </source>
</evidence>
<name>A0ABD3H6V2_9MARC</name>
<gene>
    <name evidence="1" type="ORF">R1sor_009125</name>
</gene>
<evidence type="ECO:0000313" key="2">
    <source>
        <dbReference type="Proteomes" id="UP001633002"/>
    </source>
</evidence>
<dbReference type="AlphaFoldDB" id="A0ABD3H6V2"/>
<proteinExistence type="predicted"/>
<dbReference type="Pfam" id="PF02992">
    <property type="entry name" value="Transposase_21"/>
    <property type="match status" value="1"/>
</dbReference>
<sequence length="601" mass="68732">MQSLMEESIMHQDESMISLDADDPPWVTLGRGAIITPPRTRRGPRVASRSIDPLVVTLPSRVVPAGITLTGQASRIIQQFEPSTLEMPQSIPIGEEVVVWDRRWIVRPSTLGPLGGLGLFACADIIFDETLEDSRPVLFPFCGHVYRRADWQVLERAHRSGFGLVSDGVSPFGLKTTSHSTWPVALINYNIPPWLATKKGFVILALIIPGPKQAHNFHVYLEPLIEELLLLNDGIKDVYDGRTTRIGRDRWFTLKGICMWTMHDYPGYGHVSGLTTKGYCACPMCGTHLPFSWSYKLHKVVYMEYNKFLPVDHPLKEVDDFGKKEEPPPATDFVYWEKMWTSVQSGHYPRDQSGIKRWSIFYRLPYWKSLLIRHLLDPMHIKANVMKALVKLLFGLNDDVRSRRACEEFEMHPDAWIQILPSGVEVMPPAPWVLPMEERKELIKRIKAIRFPTGFASCLRDTFKDPAKWPGGLKSHDLHVMMQLVFPACLHGLATAEVRGAIYDLSTLMRWVCSKEIIVDDIPRMDRASDEPFIYPSLVEQCFYVQCSDDPQWSIAFVHIPRERQFVQDRLVHVGNDSVLHDEEFAHQDDDAGSQQEDIMY</sequence>
<dbReference type="InterPro" id="IPR004242">
    <property type="entry name" value="Transposase_21"/>
</dbReference>
<protein>
    <recommendedName>
        <fullName evidence="3">Transposase</fullName>
    </recommendedName>
</protein>
<dbReference type="PANTHER" id="PTHR10775">
    <property type="entry name" value="OS08G0208400 PROTEIN"/>
    <property type="match status" value="1"/>
</dbReference>
<keyword evidence="2" id="KW-1185">Reference proteome</keyword>
<dbReference type="PANTHER" id="PTHR10775:SF185">
    <property type="entry name" value="OS08G0208400 PROTEIN"/>
    <property type="match status" value="1"/>
</dbReference>
<dbReference type="EMBL" id="JBJQOH010000005">
    <property type="protein sequence ID" value="KAL3686551.1"/>
    <property type="molecule type" value="Genomic_DNA"/>
</dbReference>